<evidence type="ECO:0000313" key="6">
    <source>
        <dbReference type="Proteomes" id="UP000006906"/>
    </source>
</evidence>
<dbReference type="SMART" id="SM00382">
    <property type="entry name" value="AAA"/>
    <property type="match status" value="1"/>
</dbReference>
<dbReference type="Gene3D" id="3.40.50.300">
    <property type="entry name" value="P-loop containing nucleotide triphosphate hydrolases"/>
    <property type="match status" value="2"/>
</dbReference>
<dbReference type="Proteomes" id="UP000006906">
    <property type="component" value="Chromosome 5"/>
</dbReference>
<dbReference type="KEGG" id="cre:CHLRE_05g234661v5"/>
<dbReference type="GO" id="GO:0005524">
    <property type="term" value="F:ATP binding"/>
    <property type="evidence" value="ECO:0007669"/>
    <property type="project" value="UniProtKB-KW"/>
</dbReference>
<evidence type="ECO:0000256" key="2">
    <source>
        <dbReference type="RuleBase" id="RU003651"/>
    </source>
</evidence>
<sequence length="640" mass="68347">MEITPELITQYGLMSKISTGSTYLDMMFCLLVPLILKHLIPLLATLPSKLWKEKAAAKTFTRIIEHTQRSSYYWWDNDQQPPNSILQRALLNKINKHVQTLSELPEADLTIKKRPAAEDAAAAAEACGNKASDDSEDGSGSTEHDYAFNLAPPVGQWVDLKNGIRFMRETENLDDKAKATKITYMLESKEKDGNERIEAFVADALETFRKQQSAKVDPARYLYMPVLSGFRAPASSGDGEGASAPSAVYKRYKLSEEKTFASFFHPDKDSTLRLVDSFLNKTGKFAIPGYPQKLGFLLYGPPGTGKTSLIKALAQHTKRSIISVPLSKISTNQELMDIIFDNKLTIQNSSDSAVSLPFNKTIFVMEDVDAASSVVQRRNGGGAAASAGPSRAEVMALAESIANAKLAAAASAAAVGRSASSRGGCGDGASSADGDEHHDQEKGGKGEIEEADSDDEARANNGGQRRGQRGSAGAAGGGGGGGGVGASASSASGWEVGGGTAIGPSLPMAAFGKNLFKGDDELNLAGLLNVLDGVVDTPGRIIVMTTNHPEKLDPALIRPGRINKKVYMGRLRVCEALSMVRHYFGPVSAADEAALRAVFEDDALSPADLEAMCAEHDTPAELVEAVERRLREGTEEFKPC</sequence>
<evidence type="ECO:0000256" key="3">
    <source>
        <dbReference type="SAM" id="MobiDB-lite"/>
    </source>
</evidence>
<gene>
    <name evidence="5" type="ORF">CHLRE_05g234661v5</name>
</gene>
<dbReference type="InterPro" id="IPR027417">
    <property type="entry name" value="P-loop_NTPase"/>
</dbReference>
<keyword evidence="6" id="KW-1185">Reference proteome</keyword>
<feature type="region of interest" description="Disordered" evidence="3">
    <location>
        <begin position="417"/>
        <end position="490"/>
    </location>
</feature>
<comment type="similarity">
    <text evidence="1">Belongs to the AAA ATPase family. BCS1 subfamily.</text>
</comment>
<protein>
    <recommendedName>
        <fullName evidence="4">AAA+ ATPase domain-containing protein</fullName>
    </recommendedName>
</protein>
<evidence type="ECO:0000313" key="5">
    <source>
        <dbReference type="EMBL" id="PNW83549.1"/>
    </source>
</evidence>
<dbReference type="SUPFAM" id="SSF52540">
    <property type="entry name" value="P-loop containing nucleoside triphosphate hydrolases"/>
    <property type="match status" value="1"/>
</dbReference>
<dbReference type="OrthoDB" id="541358at2759"/>
<dbReference type="Pfam" id="PF00004">
    <property type="entry name" value="AAA"/>
    <property type="match status" value="2"/>
</dbReference>
<feature type="compositionally biased region" description="Basic and acidic residues" evidence="3">
    <location>
        <begin position="434"/>
        <end position="448"/>
    </location>
</feature>
<dbReference type="FunCoup" id="A0A2K3DSN9">
    <property type="interactions" value="1204"/>
</dbReference>
<feature type="compositionally biased region" description="Gly residues" evidence="3">
    <location>
        <begin position="473"/>
        <end position="485"/>
    </location>
</feature>
<dbReference type="PROSITE" id="PS00674">
    <property type="entry name" value="AAA"/>
    <property type="match status" value="1"/>
</dbReference>
<dbReference type="InterPro" id="IPR003593">
    <property type="entry name" value="AAA+_ATPase"/>
</dbReference>
<proteinExistence type="inferred from homology"/>
<organism evidence="5 6">
    <name type="scientific">Chlamydomonas reinhardtii</name>
    <name type="common">Chlamydomonas smithii</name>
    <dbReference type="NCBI Taxonomy" id="3055"/>
    <lineage>
        <taxon>Eukaryota</taxon>
        <taxon>Viridiplantae</taxon>
        <taxon>Chlorophyta</taxon>
        <taxon>core chlorophytes</taxon>
        <taxon>Chlorophyceae</taxon>
        <taxon>CS clade</taxon>
        <taxon>Chlamydomonadales</taxon>
        <taxon>Chlamydomonadaceae</taxon>
        <taxon>Chlamydomonas</taxon>
    </lineage>
</organism>
<name>A0A2K3DSN9_CHLRE</name>
<keyword evidence="2" id="KW-0067">ATP-binding</keyword>
<dbReference type="GO" id="GO:0016887">
    <property type="term" value="F:ATP hydrolysis activity"/>
    <property type="evidence" value="ECO:0007669"/>
    <property type="project" value="InterPro"/>
</dbReference>
<dbReference type="InParanoid" id="A0A2K3DSN9"/>
<dbReference type="RefSeq" id="XP_042924787.1">
    <property type="nucleotide sequence ID" value="XM_043062224.1"/>
</dbReference>
<feature type="domain" description="AAA+ ATPase" evidence="4">
    <location>
        <begin position="292"/>
        <end position="572"/>
    </location>
</feature>
<evidence type="ECO:0000256" key="1">
    <source>
        <dbReference type="ARBA" id="ARBA00007448"/>
    </source>
</evidence>
<accession>A0A2K3DSN9</accession>
<dbReference type="EMBL" id="CM008966">
    <property type="protein sequence ID" value="PNW83549.1"/>
    <property type="molecule type" value="Genomic_DNA"/>
</dbReference>
<dbReference type="ExpressionAtlas" id="A0A2K3DSN9">
    <property type="expression patterns" value="baseline and differential"/>
</dbReference>
<dbReference type="STRING" id="3055.A0A2K3DSN9"/>
<dbReference type="OMA" id="MYSLRTG"/>
<dbReference type="InterPro" id="IPR003960">
    <property type="entry name" value="ATPase_AAA_CS"/>
</dbReference>
<dbReference type="InterPro" id="IPR003959">
    <property type="entry name" value="ATPase_AAA_core"/>
</dbReference>
<feature type="region of interest" description="Disordered" evidence="3">
    <location>
        <begin position="122"/>
        <end position="144"/>
    </location>
</feature>
<evidence type="ECO:0000259" key="4">
    <source>
        <dbReference type="SMART" id="SM00382"/>
    </source>
</evidence>
<dbReference type="Gramene" id="PNW83549">
    <property type="protein sequence ID" value="PNW83549"/>
    <property type="gene ID" value="CHLRE_05g234661v5"/>
</dbReference>
<dbReference type="PANTHER" id="PTHR23070">
    <property type="entry name" value="BCS1 AAA-TYPE ATPASE"/>
    <property type="match status" value="1"/>
</dbReference>
<dbReference type="InterPro" id="IPR050747">
    <property type="entry name" value="Mitochondrial_chaperone_BCS1"/>
</dbReference>
<feature type="compositionally biased region" description="Low complexity" evidence="3">
    <location>
        <begin position="417"/>
        <end position="432"/>
    </location>
</feature>
<keyword evidence="2" id="KW-0547">Nucleotide-binding</keyword>
<dbReference type="AlphaFoldDB" id="A0A2K3DSN9"/>
<reference evidence="5 6" key="1">
    <citation type="journal article" date="2007" name="Science">
        <title>The Chlamydomonas genome reveals the evolution of key animal and plant functions.</title>
        <authorList>
            <person name="Merchant S.S."/>
            <person name="Prochnik S.E."/>
            <person name="Vallon O."/>
            <person name="Harris E.H."/>
            <person name="Karpowicz S.J."/>
            <person name="Witman G.B."/>
            <person name="Terry A."/>
            <person name="Salamov A."/>
            <person name="Fritz-Laylin L.K."/>
            <person name="Marechal-Drouard L."/>
            <person name="Marshall W.F."/>
            <person name="Qu L.H."/>
            <person name="Nelson D.R."/>
            <person name="Sanderfoot A.A."/>
            <person name="Spalding M.H."/>
            <person name="Kapitonov V.V."/>
            <person name="Ren Q."/>
            <person name="Ferris P."/>
            <person name="Lindquist E."/>
            <person name="Shapiro H."/>
            <person name="Lucas S.M."/>
            <person name="Grimwood J."/>
            <person name="Schmutz J."/>
            <person name="Cardol P."/>
            <person name="Cerutti H."/>
            <person name="Chanfreau G."/>
            <person name="Chen C.L."/>
            <person name="Cognat V."/>
            <person name="Croft M.T."/>
            <person name="Dent R."/>
            <person name="Dutcher S."/>
            <person name="Fernandez E."/>
            <person name="Fukuzawa H."/>
            <person name="Gonzalez-Ballester D."/>
            <person name="Gonzalez-Halphen D."/>
            <person name="Hallmann A."/>
            <person name="Hanikenne M."/>
            <person name="Hippler M."/>
            <person name="Inwood W."/>
            <person name="Jabbari K."/>
            <person name="Kalanon M."/>
            <person name="Kuras R."/>
            <person name="Lefebvre P.A."/>
            <person name="Lemaire S.D."/>
            <person name="Lobanov A.V."/>
            <person name="Lohr M."/>
            <person name="Manuell A."/>
            <person name="Meier I."/>
            <person name="Mets L."/>
            <person name="Mittag M."/>
            <person name="Mittelmeier T."/>
            <person name="Moroney J.V."/>
            <person name="Moseley J."/>
            <person name="Napoli C."/>
            <person name="Nedelcu A.M."/>
            <person name="Niyogi K."/>
            <person name="Novoselov S.V."/>
            <person name="Paulsen I.T."/>
            <person name="Pazour G."/>
            <person name="Purton S."/>
            <person name="Ral J.P."/>
            <person name="Riano-Pachon D.M."/>
            <person name="Riekhof W."/>
            <person name="Rymarquis L."/>
            <person name="Schroda M."/>
            <person name="Stern D."/>
            <person name="Umen J."/>
            <person name="Willows R."/>
            <person name="Wilson N."/>
            <person name="Zimmer S.L."/>
            <person name="Allmer J."/>
            <person name="Balk J."/>
            <person name="Bisova K."/>
            <person name="Chen C.J."/>
            <person name="Elias M."/>
            <person name="Gendler K."/>
            <person name="Hauser C."/>
            <person name="Lamb M.R."/>
            <person name="Ledford H."/>
            <person name="Long J.C."/>
            <person name="Minagawa J."/>
            <person name="Page M.D."/>
            <person name="Pan J."/>
            <person name="Pootakham W."/>
            <person name="Roje S."/>
            <person name="Rose A."/>
            <person name="Stahlberg E."/>
            <person name="Terauchi A.M."/>
            <person name="Yang P."/>
            <person name="Ball S."/>
            <person name="Bowler C."/>
            <person name="Dieckmann C.L."/>
            <person name="Gladyshev V.N."/>
            <person name="Green P."/>
            <person name="Jorgensen R."/>
            <person name="Mayfield S."/>
            <person name="Mueller-Roeber B."/>
            <person name="Rajamani S."/>
            <person name="Sayre R.T."/>
            <person name="Brokstein P."/>
            <person name="Dubchak I."/>
            <person name="Goodstein D."/>
            <person name="Hornick L."/>
            <person name="Huang Y.W."/>
            <person name="Jhaveri J."/>
            <person name="Luo Y."/>
            <person name="Martinez D."/>
            <person name="Ngau W.C."/>
            <person name="Otillar B."/>
            <person name="Poliakov A."/>
            <person name="Porter A."/>
            <person name="Szajkowski L."/>
            <person name="Werner G."/>
            <person name="Zhou K."/>
            <person name="Grigoriev I.V."/>
            <person name="Rokhsar D.S."/>
            <person name="Grossman A.R."/>
        </authorList>
    </citation>
    <scope>NUCLEOTIDE SEQUENCE [LARGE SCALE GENOMIC DNA]</scope>
    <source>
        <strain evidence="6">CC-503</strain>
    </source>
</reference>
<dbReference type="GeneID" id="5726192"/>